<dbReference type="Pfam" id="PF02698">
    <property type="entry name" value="DUF218"/>
    <property type="match status" value="1"/>
</dbReference>
<accession>A0A1I7I663</accession>
<evidence type="ECO:0000313" key="2">
    <source>
        <dbReference type="EMBL" id="SFU68381.1"/>
    </source>
</evidence>
<dbReference type="InterPro" id="IPR014729">
    <property type="entry name" value="Rossmann-like_a/b/a_fold"/>
</dbReference>
<dbReference type="AlphaFoldDB" id="A0A1I7I663"/>
<keyword evidence="3" id="KW-1185">Reference proteome</keyword>
<dbReference type="GO" id="GO:0005886">
    <property type="term" value="C:plasma membrane"/>
    <property type="evidence" value="ECO:0007669"/>
    <property type="project" value="TreeGrafter"/>
</dbReference>
<dbReference type="PANTHER" id="PTHR30336">
    <property type="entry name" value="INNER MEMBRANE PROTEIN, PROBABLE PERMEASE"/>
    <property type="match status" value="1"/>
</dbReference>
<dbReference type="EMBL" id="FPBT01000032">
    <property type="protein sequence ID" value="SFU68381.1"/>
    <property type="molecule type" value="Genomic_DNA"/>
</dbReference>
<dbReference type="CDD" id="cd06259">
    <property type="entry name" value="YdcF-like"/>
    <property type="match status" value="1"/>
</dbReference>
<dbReference type="STRING" id="155865.SAMN05216515_13518"/>
<dbReference type="Gene3D" id="3.40.50.620">
    <property type="entry name" value="HUPs"/>
    <property type="match status" value="1"/>
</dbReference>
<sequence>MVLLLLVLAAFLAVAGINGHVVLSEKPNIAASMTSDAGSISNAQLKRLKKLNAQCIMVLGAGIIGTERPTPMLKDRLDTALKLYWAGVSPKILLTGDNGSVHHNELHVMLKYVRKAGVPEADIFCDHAGFSTYDSAARAKQIFRVKRMIVVTQTYHMYRALYDCSENHITALGVGADQQRYSGQLVRDVREVPARLKDFILVQMEEPPKLGGEVIPITGSGVISHGE</sequence>
<dbReference type="InterPro" id="IPR051599">
    <property type="entry name" value="Cell_Envelope_Assoc"/>
</dbReference>
<dbReference type="RefSeq" id="WP_173558497.1">
    <property type="nucleotide sequence ID" value="NZ_CADAOJ010000031.1"/>
</dbReference>
<dbReference type="Proteomes" id="UP000198817">
    <property type="component" value="Unassembled WGS sequence"/>
</dbReference>
<reference evidence="2 3" key="1">
    <citation type="submission" date="2016-10" db="EMBL/GenBank/DDBJ databases">
        <authorList>
            <person name="de Groot N.N."/>
        </authorList>
    </citation>
    <scope>NUCLEOTIDE SEQUENCE [LARGE SCALE GENOMIC DNA]</scope>
    <source>
        <strain evidence="2 3">KHGC13</strain>
    </source>
</reference>
<dbReference type="PANTHER" id="PTHR30336:SF6">
    <property type="entry name" value="INTEGRAL MEMBRANE PROTEIN"/>
    <property type="match status" value="1"/>
</dbReference>
<organism evidence="2 3">
    <name type="scientific">Eubacterium pyruvativorans</name>
    <dbReference type="NCBI Taxonomy" id="155865"/>
    <lineage>
        <taxon>Bacteria</taxon>
        <taxon>Bacillati</taxon>
        <taxon>Bacillota</taxon>
        <taxon>Clostridia</taxon>
        <taxon>Eubacteriales</taxon>
        <taxon>Eubacteriaceae</taxon>
        <taxon>Eubacterium</taxon>
    </lineage>
</organism>
<feature type="domain" description="DUF218" evidence="1">
    <location>
        <begin position="55"/>
        <end position="168"/>
    </location>
</feature>
<dbReference type="InterPro" id="IPR003848">
    <property type="entry name" value="DUF218"/>
</dbReference>
<gene>
    <name evidence="2" type="ORF">SAMN05216508_13219</name>
</gene>
<evidence type="ECO:0000313" key="3">
    <source>
        <dbReference type="Proteomes" id="UP000198817"/>
    </source>
</evidence>
<proteinExistence type="predicted"/>
<evidence type="ECO:0000259" key="1">
    <source>
        <dbReference type="Pfam" id="PF02698"/>
    </source>
</evidence>
<protein>
    <submittedName>
        <fullName evidence="2">Protein SanA, affects membrane permeability for vancomycin</fullName>
    </submittedName>
</protein>
<name>A0A1I7I663_9FIRM</name>